<evidence type="ECO:0000313" key="1">
    <source>
        <dbReference type="EMBL" id="GAA3903894.1"/>
    </source>
</evidence>
<organism evidence="1 2">
    <name type="scientific">Streptomyces lannensis</name>
    <dbReference type="NCBI Taxonomy" id="766498"/>
    <lineage>
        <taxon>Bacteria</taxon>
        <taxon>Bacillati</taxon>
        <taxon>Actinomycetota</taxon>
        <taxon>Actinomycetes</taxon>
        <taxon>Kitasatosporales</taxon>
        <taxon>Streptomycetaceae</taxon>
        <taxon>Streptomyces</taxon>
    </lineage>
</organism>
<accession>A0ABP7LKX4</accession>
<sequence length="59" mass="6558">MTDLETAWDHGQPALEPKNEQAWHFLDSEIDQVLTSLRAPNPDKATEVKALNTLLTSLG</sequence>
<protein>
    <submittedName>
        <fullName evidence="1">Uncharacterized protein</fullName>
    </submittedName>
</protein>
<reference evidence="2" key="1">
    <citation type="journal article" date="2019" name="Int. J. Syst. Evol. Microbiol.">
        <title>The Global Catalogue of Microorganisms (GCM) 10K type strain sequencing project: providing services to taxonomists for standard genome sequencing and annotation.</title>
        <authorList>
            <consortium name="The Broad Institute Genomics Platform"/>
            <consortium name="The Broad Institute Genome Sequencing Center for Infectious Disease"/>
            <person name="Wu L."/>
            <person name="Ma J."/>
        </authorList>
    </citation>
    <scope>NUCLEOTIDE SEQUENCE [LARGE SCALE GENOMIC DNA]</scope>
    <source>
        <strain evidence="2">JCM 16578</strain>
    </source>
</reference>
<proteinExistence type="predicted"/>
<comment type="caution">
    <text evidence="1">The sequence shown here is derived from an EMBL/GenBank/DDBJ whole genome shotgun (WGS) entry which is preliminary data.</text>
</comment>
<name>A0ABP7LKX4_9ACTN</name>
<keyword evidence="2" id="KW-1185">Reference proteome</keyword>
<dbReference type="EMBL" id="BAAAZA010000054">
    <property type="protein sequence ID" value="GAA3903894.1"/>
    <property type="molecule type" value="Genomic_DNA"/>
</dbReference>
<dbReference type="Proteomes" id="UP001501563">
    <property type="component" value="Unassembled WGS sequence"/>
</dbReference>
<dbReference type="RefSeq" id="WP_345554230.1">
    <property type="nucleotide sequence ID" value="NZ_BAAAZA010000054.1"/>
</dbReference>
<evidence type="ECO:0000313" key="2">
    <source>
        <dbReference type="Proteomes" id="UP001501563"/>
    </source>
</evidence>
<gene>
    <name evidence="1" type="ORF">GCM10022207_86330</name>
</gene>